<keyword evidence="1" id="KW-0863">Zinc-finger</keyword>
<keyword evidence="1" id="KW-0862">Zinc</keyword>
<protein>
    <recommendedName>
        <fullName evidence="2">RING-type domain-containing protein</fullName>
    </recommendedName>
</protein>
<gene>
    <name evidence="3" type="ORF">AXG93_3960s1400</name>
</gene>
<dbReference type="SUPFAM" id="SSF57850">
    <property type="entry name" value="RING/U-box"/>
    <property type="match status" value="1"/>
</dbReference>
<dbReference type="InterPro" id="IPR013083">
    <property type="entry name" value="Znf_RING/FYVE/PHD"/>
</dbReference>
<dbReference type="PANTHER" id="PTHR14991:SF0">
    <property type="entry name" value="RING FINGER PROTEIN 32"/>
    <property type="match status" value="1"/>
</dbReference>
<dbReference type="PROSITE" id="PS50089">
    <property type="entry name" value="ZF_RING_2"/>
    <property type="match status" value="1"/>
</dbReference>
<dbReference type="GO" id="GO:0008270">
    <property type="term" value="F:zinc ion binding"/>
    <property type="evidence" value="ECO:0007669"/>
    <property type="project" value="UniProtKB-KW"/>
</dbReference>
<dbReference type="Gene3D" id="3.30.40.10">
    <property type="entry name" value="Zinc/RING finger domain, C3HC4 (zinc finger)"/>
    <property type="match status" value="1"/>
</dbReference>
<reference evidence="3" key="1">
    <citation type="submission" date="2016-03" db="EMBL/GenBank/DDBJ databases">
        <title>Mechanisms controlling the formation of the plant cell surface in tip-growing cells are functionally conserved among land plants.</title>
        <authorList>
            <person name="Honkanen S."/>
            <person name="Jones V.A."/>
            <person name="Morieri G."/>
            <person name="Champion C."/>
            <person name="Hetherington A.J."/>
            <person name="Kelly S."/>
            <person name="Saint-Marcoux D."/>
            <person name="Proust H."/>
            <person name="Prescott H."/>
            <person name="Dolan L."/>
        </authorList>
    </citation>
    <scope>NUCLEOTIDE SEQUENCE [LARGE SCALE GENOMIC DNA]</scope>
    <source>
        <tissue evidence="3">Whole gametophyte</tissue>
    </source>
</reference>
<keyword evidence="1" id="KW-0479">Metal-binding</keyword>
<dbReference type="AlphaFoldDB" id="A0A176VH45"/>
<evidence type="ECO:0000256" key="1">
    <source>
        <dbReference type="PROSITE-ProRule" id="PRU00175"/>
    </source>
</evidence>
<dbReference type="SMART" id="SM00184">
    <property type="entry name" value="RING"/>
    <property type="match status" value="1"/>
</dbReference>
<feature type="domain" description="RING-type" evidence="2">
    <location>
        <begin position="312"/>
        <end position="369"/>
    </location>
</feature>
<sequence>MKRARNRKYSAAITDVANSVAFQDHFMRRFSTWTEQPLFEVGITAIPICTTFENCNGYVKDDCSGHPIPRQHPLRAIAAEHCGIVEGPRPQLTPLEWTKVKELSRQRKDGLNPCPICKEKFQIKEKACVLSFEKYSQVQPCCPVCRTTHYEKLVLKNNSIKFKHLCATRIQTAFRGHRTRKVYGPKFRCPTDPQKRRAWFASKVRSEVTPPLMTTISFVPSFSNRVPPNVVSQLENAVTPILSQMEVDESEVDALCREVDSTIAHAKKIFEAADARGGSGLHQRNNPSSSSLSSVDWHHVVEKALERGESECPICIGKLLRRGAKHKGLAWLSCSHMFHIDCISTFEKFNDDLSEPNTRAKQYLCPVCRSNYKRLDM</sequence>
<proteinExistence type="predicted"/>
<dbReference type="PANTHER" id="PTHR14991">
    <property type="entry name" value="RING FINGER PROTEIN 32"/>
    <property type="match status" value="1"/>
</dbReference>
<dbReference type="CDD" id="cd23767">
    <property type="entry name" value="IQCD"/>
    <property type="match status" value="1"/>
</dbReference>
<dbReference type="EMBL" id="LVLJ01003657">
    <property type="protein sequence ID" value="OAE20249.1"/>
    <property type="molecule type" value="Genomic_DNA"/>
</dbReference>
<name>A0A176VH45_MARPO</name>
<evidence type="ECO:0000313" key="4">
    <source>
        <dbReference type="Proteomes" id="UP000077202"/>
    </source>
</evidence>
<dbReference type="Proteomes" id="UP000077202">
    <property type="component" value="Unassembled WGS sequence"/>
</dbReference>
<dbReference type="InterPro" id="IPR042862">
    <property type="entry name" value="RNF32"/>
</dbReference>
<evidence type="ECO:0000313" key="3">
    <source>
        <dbReference type="EMBL" id="OAE20249.1"/>
    </source>
</evidence>
<evidence type="ECO:0000259" key="2">
    <source>
        <dbReference type="PROSITE" id="PS50089"/>
    </source>
</evidence>
<comment type="caution">
    <text evidence="3">The sequence shown here is derived from an EMBL/GenBank/DDBJ whole genome shotgun (WGS) entry which is preliminary data.</text>
</comment>
<keyword evidence="4" id="KW-1185">Reference proteome</keyword>
<dbReference type="PROSITE" id="PS50096">
    <property type="entry name" value="IQ"/>
    <property type="match status" value="1"/>
</dbReference>
<organism evidence="3 4">
    <name type="scientific">Marchantia polymorpha subsp. ruderalis</name>
    <dbReference type="NCBI Taxonomy" id="1480154"/>
    <lineage>
        <taxon>Eukaryota</taxon>
        <taxon>Viridiplantae</taxon>
        <taxon>Streptophyta</taxon>
        <taxon>Embryophyta</taxon>
        <taxon>Marchantiophyta</taxon>
        <taxon>Marchantiopsida</taxon>
        <taxon>Marchantiidae</taxon>
        <taxon>Marchantiales</taxon>
        <taxon>Marchantiaceae</taxon>
        <taxon>Marchantia</taxon>
    </lineage>
</organism>
<accession>A0A176VH45</accession>
<dbReference type="InterPro" id="IPR001841">
    <property type="entry name" value="Znf_RING"/>
</dbReference>